<dbReference type="EMBL" id="CP002696">
    <property type="protein sequence ID" value="AEE15644.1"/>
    <property type="molecule type" value="Genomic_DNA"/>
</dbReference>
<dbReference type="Gene3D" id="1.10.260.40">
    <property type="entry name" value="lambda repressor-like DNA-binding domains"/>
    <property type="match status" value="1"/>
</dbReference>
<protein>
    <submittedName>
        <fullName evidence="5">Transcriptional regulator, LacI family</fullName>
    </submittedName>
</protein>
<dbReference type="SUPFAM" id="SSF47413">
    <property type="entry name" value="lambda repressor-like DNA-binding domains"/>
    <property type="match status" value="1"/>
</dbReference>
<proteinExistence type="predicted"/>
<dbReference type="Gene3D" id="3.40.50.2300">
    <property type="match status" value="2"/>
</dbReference>
<dbReference type="PANTHER" id="PTHR30146">
    <property type="entry name" value="LACI-RELATED TRANSCRIPTIONAL REPRESSOR"/>
    <property type="match status" value="1"/>
</dbReference>
<keyword evidence="6" id="KW-1185">Reference proteome</keyword>
<dbReference type="Pfam" id="PF00356">
    <property type="entry name" value="LacI"/>
    <property type="match status" value="1"/>
</dbReference>
<dbReference type="STRING" id="906968.Trebr_0193"/>
<reference evidence="6" key="1">
    <citation type="submission" date="2011-04" db="EMBL/GenBank/DDBJ databases">
        <title>The complete genome of Treponema brennaborense DSM 12168.</title>
        <authorList>
            <person name="Lucas S."/>
            <person name="Han J."/>
            <person name="Lapidus A."/>
            <person name="Bruce D."/>
            <person name="Goodwin L."/>
            <person name="Pitluck S."/>
            <person name="Peters L."/>
            <person name="Kyrpides N."/>
            <person name="Mavromatis K."/>
            <person name="Ivanova N."/>
            <person name="Mikhailova N."/>
            <person name="Pagani I."/>
            <person name="Teshima H."/>
            <person name="Detter J.C."/>
            <person name="Tapia R."/>
            <person name="Han C."/>
            <person name="Land M."/>
            <person name="Hauser L."/>
            <person name="Markowitz V."/>
            <person name="Cheng J.-F."/>
            <person name="Hugenholtz P."/>
            <person name="Woyke T."/>
            <person name="Wu D."/>
            <person name="Gronow S."/>
            <person name="Wellnitz S."/>
            <person name="Brambilla E."/>
            <person name="Klenk H.-P."/>
            <person name="Eisen J.A."/>
        </authorList>
    </citation>
    <scope>NUCLEOTIDE SEQUENCE [LARGE SCALE GENOMIC DNA]</scope>
    <source>
        <strain evidence="6">DSM 12168 / CIP 105900 / DD5/3</strain>
    </source>
</reference>
<dbReference type="eggNOG" id="COG1609">
    <property type="taxonomic scope" value="Bacteria"/>
</dbReference>
<dbReference type="RefSeq" id="WP_013757363.1">
    <property type="nucleotide sequence ID" value="NC_015500.1"/>
</dbReference>
<gene>
    <name evidence="5" type="ordered locus">Trebr_0193</name>
</gene>
<feature type="domain" description="HTH lacI-type" evidence="4">
    <location>
        <begin position="2"/>
        <end position="57"/>
    </location>
</feature>
<dbReference type="KEGG" id="tbe:Trebr_0193"/>
<name>F4LLV2_TREBD</name>
<dbReference type="Pfam" id="PF13377">
    <property type="entry name" value="Peripla_BP_3"/>
    <property type="match status" value="1"/>
</dbReference>
<sequence>MATIKDIAQIAGVSYTTVSNVIHGKTSHVSEQTIRQINKIIEDLHYTPNMSARALVSNASKVIAMINHLVPQKSGSFIEDPFHTAFISSIEEVLRQNGYYFMLRTVTDNDDLKRFLQNWNIDGMFLVGITEGAFFQCLPELRKRIVLIDSYLDNYYGMPNIGLEDFQGGYLATQYLIERGHTRIAFACPPILHHGVVEERLNGYRKALAEFGIPFDETLLFQREFSIDATTQLGMHIASRQDITAVFATADIMAAGIMAGIHRAGKKIPEDISIIGFDDISLCRLVQPNLTTIHQNAYRKGEIAAQFMIQLLQKKTLPRTTEILPVCLTVRDSVSQKR</sequence>
<dbReference type="SMART" id="SM00354">
    <property type="entry name" value="HTH_LACI"/>
    <property type="match status" value="1"/>
</dbReference>
<dbReference type="AlphaFoldDB" id="F4LLV2"/>
<dbReference type="InterPro" id="IPR000843">
    <property type="entry name" value="HTH_LacI"/>
</dbReference>
<keyword evidence="1" id="KW-0805">Transcription regulation</keyword>
<dbReference type="PANTHER" id="PTHR30146:SF24">
    <property type="entry name" value="XYLOSE OPERON REGULATORY PROTEIN"/>
    <property type="match status" value="1"/>
</dbReference>
<dbReference type="HOGENOM" id="CLU_037628_6_0_12"/>
<organism evidence="5 6">
    <name type="scientific">Treponema brennaborense (strain DSM 12168 / CIP 105900 / DD5/3)</name>
    <dbReference type="NCBI Taxonomy" id="906968"/>
    <lineage>
        <taxon>Bacteria</taxon>
        <taxon>Pseudomonadati</taxon>
        <taxon>Spirochaetota</taxon>
        <taxon>Spirochaetia</taxon>
        <taxon>Spirochaetales</taxon>
        <taxon>Treponemataceae</taxon>
        <taxon>Treponema</taxon>
    </lineage>
</organism>
<dbReference type="CDD" id="cd01392">
    <property type="entry name" value="HTH_LacI"/>
    <property type="match status" value="1"/>
</dbReference>
<keyword evidence="3" id="KW-0804">Transcription</keyword>
<dbReference type="PROSITE" id="PS50932">
    <property type="entry name" value="HTH_LACI_2"/>
    <property type="match status" value="1"/>
</dbReference>
<dbReference type="PROSITE" id="PS00356">
    <property type="entry name" value="HTH_LACI_1"/>
    <property type="match status" value="1"/>
</dbReference>
<dbReference type="InterPro" id="IPR028082">
    <property type="entry name" value="Peripla_BP_I"/>
</dbReference>
<dbReference type="InterPro" id="IPR010982">
    <property type="entry name" value="Lambda_DNA-bd_dom_sf"/>
</dbReference>
<evidence type="ECO:0000256" key="3">
    <source>
        <dbReference type="ARBA" id="ARBA00023163"/>
    </source>
</evidence>
<evidence type="ECO:0000259" key="4">
    <source>
        <dbReference type="PROSITE" id="PS50932"/>
    </source>
</evidence>
<dbReference type="CDD" id="cd06267">
    <property type="entry name" value="PBP1_LacI_sugar_binding-like"/>
    <property type="match status" value="1"/>
</dbReference>
<dbReference type="GO" id="GO:0000976">
    <property type="term" value="F:transcription cis-regulatory region binding"/>
    <property type="evidence" value="ECO:0007669"/>
    <property type="project" value="TreeGrafter"/>
</dbReference>
<dbReference type="Proteomes" id="UP000006546">
    <property type="component" value="Chromosome"/>
</dbReference>
<dbReference type="SUPFAM" id="SSF53822">
    <property type="entry name" value="Periplasmic binding protein-like I"/>
    <property type="match status" value="1"/>
</dbReference>
<evidence type="ECO:0000256" key="1">
    <source>
        <dbReference type="ARBA" id="ARBA00023015"/>
    </source>
</evidence>
<dbReference type="GO" id="GO:0003700">
    <property type="term" value="F:DNA-binding transcription factor activity"/>
    <property type="evidence" value="ECO:0007669"/>
    <property type="project" value="TreeGrafter"/>
</dbReference>
<keyword evidence="2" id="KW-0238">DNA-binding</keyword>
<dbReference type="OrthoDB" id="9796186at2"/>
<evidence type="ECO:0000313" key="6">
    <source>
        <dbReference type="Proteomes" id="UP000006546"/>
    </source>
</evidence>
<evidence type="ECO:0000256" key="2">
    <source>
        <dbReference type="ARBA" id="ARBA00023125"/>
    </source>
</evidence>
<evidence type="ECO:0000313" key="5">
    <source>
        <dbReference type="EMBL" id="AEE15644.1"/>
    </source>
</evidence>
<accession>F4LLV2</accession>
<dbReference type="InterPro" id="IPR046335">
    <property type="entry name" value="LacI/GalR-like_sensor"/>
</dbReference>